<dbReference type="AlphaFoldDB" id="A0AAW2WK48"/>
<proteinExistence type="predicted"/>
<sequence>MCKSYEYMFLAMVIPGPSNPKCLIYVYLELLLEELQKLWHVGVLTRDSAKNKKITMCAVLMWIVNDLFAYGMTFGGVLLVLCGVQFVWKTHVHSICRTVGRRATLTATNSSSPQIIPIRRNKKAFTKNRVEKKVARPRLAGE</sequence>
<accession>A0AAW2WK48</accession>
<evidence type="ECO:0000313" key="2">
    <source>
        <dbReference type="EMBL" id="KAL0442254.1"/>
    </source>
</evidence>
<keyword evidence="1" id="KW-0472">Membrane</keyword>
<dbReference type="EMBL" id="JACGWJ010000001">
    <property type="protein sequence ID" value="KAL0442254.1"/>
    <property type="molecule type" value="Genomic_DNA"/>
</dbReference>
<keyword evidence="1" id="KW-1133">Transmembrane helix</keyword>
<keyword evidence="1" id="KW-0812">Transmembrane</keyword>
<gene>
    <name evidence="2" type="ORF">Sradi_0164300</name>
</gene>
<evidence type="ECO:0008006" key="3">
    <source>
        <dbReference type="Google" id="ProtNLM"/>
    </source>
</evidence>
<comment type="caution">
    <text evidence="2">The sequence shown here is derived from an EMBL/GenBank/DDBJ whole genome shotgun (WGS) entry which is preliminary data.</text>
</comment>
<reference evidence="2" key="1">
    <citation type="submission" date="2020-06" db="EMBL/GenBank/DDBJ databases">
        <authorList>
            <person name="Li T."/>
            <person name="Hu X."/>
            <person name="Zhang T."/>
            <person name="Song X."/>
            <person name="Zhang H."/>
            <person name="Dai N."/>
            <person name="Sheng W."/>
            <person name="Hou X."/>
            <person name="Wei L."/>
        </authorList>
    </citation>
    <scope>NUCLEOTIDE SEQUENCE</scope>
    <source>
        <strain evidence="2">G02</strain>
        <tissue evidence="2">Leaf</tissue>
    </source>
</reference>
<dbReference type="InterPro" id="IPR004242">
    <property type="entry name" value="Transposase_21"/>
</dbReference>
<feature type="transmembrane region" description="Helical" evidence="1">
    <location>
        <begin position="68"/>
        <end position="88"/>
    </location>
</feature>
<dbReference type="Pfam" id="PF02992">
    <property type="entry name" value="Transposase_21"/>
    <property type="match status" value="1"/>
</dbReference>
<evidence type="ECO:0000256" key="1">
    <source>
        <dbReference type="SAM" id="Phobius"/>
    </source>
</evidence>
<name>A0AAW2WK48_SESRA</name>
<reference evidence="2" key="2">
    <citation type="journal article" date="2024" name="Plant">
        <title>Genomic evolution and insights into agronomic trait innovations of Sesamum species.</title>
        <authorList>
            <person name="Miao H."/>
            <person name="Wang L."/>
            <person name="Qu L."/>
            <person name="Liu H."/>
            <person name="Sun Y."/>
            <person name="Le M."/>
            <person name="Wang Q."/>
            <person name="Wei S."/>
            <person name="Zheng Y."/>
            <person name="Lin W."/>
            <person name="Duan Y."/>
            <person name="Cao H."/>
            <person name="Xiong S."/>
            <person name="Wang X."/>
            <person name="Wei L."/>
            <person name="Li C."/>
            <person name="Ma Q."/>
            <person name="Ju M."/>
            <person name="Zhao R."/>
            <person name="Li G."/>
            <person name="Mu C."/>
            <person name="Tian Q."/>
            <person name="Mei H."/>
            <person name="Zhang T."/>
            <person name="Gao T."/>
            <person name="Zhang H."/>
        </authorList>
    </citation>
    <scope>NUCLEOTIDE SEQUENCE</scope>
    <source>
        <strain evidence="2">G02</strain>
    </source>
</reference>
<protein>
    <recommendedName>
        <fullName evidence="3">Reticulon-like protein</fullName>
    </recommendedName>
</protein>
<organism evidence="2">
    <name type="scientific">Sesamum radiatum</name>
    <name type="common">Black benniseed</name>
    <dbReference type="NCBI Taxonomy" id="300843"/>
    <lineage>
        <taxon>Eukaryota</taxon>
        <taxon>Viridiplantae</taxon>
        <taxon>Streptophyta</taxon>
        <taxon>Embryophyta</taxon>
        <taxon>Tracheophyta</taxon>
        <taxon>Spermatophyta</taxon>
        <taxon>Magnoliopsida</taxon>
        <taxon>eudicotyledons</taxon>
        <taxon>Gunneridae</taxon>
        <taxon>Pentapetalae</taxon>
        <taxon>asterids</taxon>
        <taxon>lamiids</taxon>
        <taxon>Lamiales</taxon>
        <taxon>Pedaliaceae</taxon>
        <taxon>Sesamum</taxon>
    </lineage>
</organism>